<dbReference type="InterPro" id="IPR007308">
    <property type="entry name" value="Rtr1/RPAP2_dom"/>
</dbReference>
<dbReference type="Pfam" id="PF04181">
    <property type="entry name" value="RPAP2_Rtr1"/>
    <property type="match status" value="1"/>
</dbReference>
<dbReference type="PROSITE" id="PS51479">
    <property type="entry name" value="ZF_RTR1"/>
    <property type="match status" value="1"/>
</dbReference>
<evidence type="ECO:0000256" key="8">
    <source>
        <dbReference type="ARBA" id="ARBA00023242"/>
    </source>
</evidence>
<comment type="subcellular location">
    <subcellularLocation>
        <location evidence="1 12">Nucleus</location>
    </subcellularLocation>
</comment>
<keyword evidence="3 12" id="KW-0479">Metal-binding</keyword>
<evidence type="ECO:0000313" key="14">
    <source>
        <dbReference type="EMBL" id="VDK70979.1"/>
    </source>
</evidence>
<dbReference type="GO" id="GO:0005737">
    <property type="term" value="C:cytoplasm"/>
    <property type="evidence" value="ECO:0007669"/>
    <property type="project" value="TreeGrafter"/>
</dbReference>
<comment type="catalytic activity">
    <reaction evidence="9 12">
        <text>O-phospho-L-seryl-[protein] + H2O = L-seryl-[protein] + phosphate</text>
        <dbReference type="Rhea" id="RHEA:20629"/>
        <dbReference type="Rhea" id="RHEA-COMP:9863"/>
        <dbReference type="Rhea" id="RHEA-COMP:11604"/>
        <dbReference type="ChEBI" id="CHEBI:15377"/>
        <dbReference type="ChEBI" id="CHEBI:29999"/>
        <dbReference type="ChEBI" id="CHEBI:43474"/>
        <dbReference type="ChEBI" id="CHEBI:83421"/>
        <dbReference type="EC" id="3.1.3.16"/>
    </reaction>
</comment>
<evidence type="ECO:0000256" key="1">
    <source>
        <dbReference type="ARBA" id="ARBA00004123"/>
    </source>
</evidence>
<evidence type="ECO:0000256" key="10">
    <source>
        <dbReference type="ARBA" id="ARBA00048336"/>
    </source>
</evidence>
<dbReference type="GO" id="GO:0005634">
    <property type="term" value="C:nucleus"/>
    <property type="evidence" value="ECO:0007669"/>
    <property type="project" value="UniProtKB-SubCell"/>
</dbReference>
<comment type="similarity">
    <text evidence="2 11 12">Belongs to the RPAP2 family.</text>
</comment>
<accession>A0A3P6SHI2</accession>
<dbReference type="GO" id="GO:0008270">
    <property type="term" value="F:zinc ion binding"/>
    <property type="evidence" value="ECO:0007669"/>
    <property type="project" value="UniProtKB-KW"/>
</dbReference>
<dbReference type="GO" id="GO:0043175">
    <property type="term" value="F:RNA polymerase core enzyme binding"/>
    <property type="evidence" value="ECO:0007669"/>
    <property type="project" value="UniProtKB-UniRule"/>
</dbReference>
<dbReference type="PANTHER" id="PTHR14732:SF0">
    <property type="entry name" value="RNA POLYMERASE II SUBUNIT B1 CTD PHOSPHATASE RPAP2-RELATED"/>
    <property type="match status" value="1"/>
</dbReference>
<evidence type="ECO:0000313" key="15">
    <source>
        <dbReference type="Proteomes" id="UP000277928"/>
    </source>
</evidence>
<reference evidence="14 15" key="1">
    <citation type="submission" date="2018-08" db="EMBL/GenBank/DDBJ databases">
        <authorList>
            <person name="Laetsch R D."/>
            <person name="Stevens L."/>
            <person name="Kumar S."/>
            <person name="Blaxter L. M."/>
        </authorList>
    </citation>
    <scope>NUCLEOTIDE SEQUENCE [LARGE SCALE GENOMIC DNA]</scope>
</reference>
<keyword evidence="7 12" id="KW-0904">Protein phosphatase</keyword>
<dbReference type="PANTHER" id="PTHR14732">
    <property type="entry name" value="RNA POLYMERASE II SUBUNIT B1 CTD PHOSPHATASE RPAP2-RELATED"/>
    <property type="match status" value="1"/>
</dbReference>
<dbReference type="STRING" id="42156.A0A3P6SHI2"/>
<dbReference type="GO" id="GO:0008420">
    <property type="term" value="F:RNA polymerase II CTD heptapeptide repeat phosphatase activity"/>
    <property type="evidence" value="ECO:0007669"/>
    <property type="project" value="UniProtKB-UniRule"/>
</dbReference>
<evidence type="ECO:0000256" key="9">
    <source>
        <dbReference type="ARBA" id="ARBA00047761"/>
    </source>
</evidence>
<evidence type="ECO:0000256" key="4">
    <source>
        <dbReference type="ARBA" id="ARBA00022771"/>
    </source>
</evidence>
<evidence type="ECO:0000259" key="13">
    <source>
        <dbReference type="PROSITE" id="PS51479"/>
    </source>
</evidence>
<keyword evidence="4 12" id="KW-0863">Zinc-finger</keyword>
<comment type="catalytic activity">
    <reaction evidence="10 12">
        <text>O-phospho-L-threonyl-[protein] + H2O = L-threonyl-[protein] + phosphate</text>
        <dbReference type="Rhea" id="RHEA:47004"/>
        <dbReference type="Rhea" id="RHEA-COMP:11060"/>
        <dbReference type="Rhea" id="RHEA-COMP:11605"/>
        <dbReference type="ChEBI" id="CHEBI:15377"/>
        <dbReference type="ChEBI" id="CHEBI:30013"/>
        <dbReference type="ChEBI" id="CHEBI:43474"/>
        <dbReference type="ChEBI" id="CHEBI:61977"/>
        <dbReference type="EC" id="3.1.3.16"/>
    </reaction>
</comment>
<dbReference type="InterPro" id="IPR039693">
    <property type="entry name" value="Rtr1/RPAP2"/>
</dbReference>
<gene>
    <name evidence="14" type="ORF">NLS_LOCUS1281</name>
</gene>
<dbReference type="Proteomes" id="UP000277928">
    <property type="component" value="Unassembled WGS sequence"/>
</dbReference>
<dbReference type="Gene3D" id="1.25.40.820">
    <property type="match status" value="1"/>
</dbReference>
<proteinExistence type="inferred from homology"/>
<feature type="domain" description="RTR1-type" evidence="13">
    <location>
        <begin position="43"/>
        <end position="112"/>
    </location>
</feature>
<evidence type="ECO:0000256" key="12">
    <source>
        <dbReference type="RuleBase" id="RU367080"/>
    </source>
</evidence>
<evidence type="ECO:0000256" key="7">
    <source>
        <dbReference type="ARBA" id="ARBA00022912"/>
    </source>
</evidence>
<keyword evidence="6 12" id="KW-0862">Zinc</keyword>
<dbReference type="OrthoDB" id="2590500at2759"/>
<dbReference type="EC" id="3.1.3.16" evidence="12"/>
<evidence type="ECO:0000256" key="3">
    <source>
        <dbReference type="ARBA" id="ARBA00022723"/>
    </source>
</evidence>
<evidence type="ECO:0000256" key="5">
    <source>
        <dbReference type="ARBA" id="ARBA00022801"/>
    </source>
</evidence>
<comment type="function">
    <text evidence="12">Putative RNA polymerase II subunit B1 C-terminal domain (CTD) phosphatase involved in RNA polymerase II transcription regulation.</text>
</comment>
<dbReference type="EMBL" id="UYRX01000043">
    <property type="protein sequence ID" value="VDK70979.1"/>
    <property type="molecule type" value="Genomic_DNA"/>
</dbReference>
<evidence type="ECO:0000256" key="11">
    <source>
        <dbReference type="PROSITE-ProRule" id="PRU00812"/>
    </source>
</evidence>
<evidence type="ECO:0000256" key="6">
    <source>
        <dbReference type="ARBA" id="ARBA00022833"/>
    </source>
</evidence>
<keyword evidence="8 12" id="KW-0539">Nucleus</keyword>
<name>A0A3P6SHI2_LITSI</name>
<organism evidence="14 15">
    <name type="scientific">Litomosoides sigmodontis</name>
    <name type="common">Filarial nematode worm</name>
    <dbReference type="NCBI Taxonomy" id="42156"/>
    <lineage>
        <taxon>Eukaryota</taxon>
        <taxon>Metazoa</taxon>
        <taxon>Ecdysozoa</taxon>
        <taxon>Nematoda</taxon>
        <taxon>Chromadorea</taxon>
        <taxon>Rhabditida</taxon>
        <taxon>Spirurina</taxon>
        <taxon>Spiruromorpha</taxon>
        <taxon>Filarioidea</taxon>
        <taxon>Onchocercidae</taxon>
        <taxon>Litomosoides</taxon>
    </lineage>
</organism>
<dbReference type="InterPro" id="IPR038534">
    <property type="entry name" value="Rtr1/RPAP2_sf"/>
</dbReference>
<keyword evidence="15" id="KW-1185">Reference proteome</keyword>
<evidence type="ECO:0000256" key="2">
    <source>
        <dbReference type="ARBA" id="ARBA00005676"/>
    </source>
</evidence>
<sequence length="453" mass="51964">METEATRKEADRLAREQRLRRAVYSAIVTLSECECTVEATLQKMLNSLDKSSWMEVVEERYLGRVCGFPLCANPVQVFERSAEIDKFCCQDCFLRSAAIRAQLETEPLWIRGEGRVVAFDFNASNIREQQQDICHFEFNEDQQLITSLETLKIGDVAESDDEENDEFSTCEEGGEDVRGDFFRSYITMKSSTGESKDVSTVEKVMDETVTKMETKMLSGFQERRKNERLSESEKLARIRNKYNGYMLKRPPKMIEAKPLSLQINAKIPKKFCDDFQKILLEWCGPETICYLQYCHRMDSSNSRSEIVTEQRSVIARFYGDDFLFNKSVEADMCLPPIDSSDCAKQRISVLVELLKPSWRKLEGRLNVNGCEQQALGIISTFRLSTTNVVFERKACDLAVGVIFRLLAYCDKSLMDFYPSNGTVSPKFMQYLGQIGFDVKSYLAILSIVMNKLE</sequence>
<dbReference type="AlphaFoldDB" id="A0A3P6SHI2"/>
<protein>
    <recommendedName>
        <fullName evidence="12">RNA polymerase II subunit B1 CTD phosphatase RPAP2 homolog</fullName>
        <ecNumber evidence="12">3.1.3.16</ecNumber>
    </recommendedName>
</protein>
<keyword evidence="5 12" id="KW-0378">Hydrolase</keyword>
<dbReference type="OMA" id="LMDFYPS"/>